<dbReference type="Pfam" id="PF00535">
    <property type="entry name" value="Glycos_transf_2"/>
    <property type="match status" value="1"/>
</dbReference>
<dbReference type="InterPro" id="IPR001173">
    <property type="entry name" value="Glyco_trans_2-like"/>
</dbReference>
<evidence type="ECO:0000313" key="2">
    <source>
        <dbReference type="EMBL" id="MCK8494896.1"/>
    </source>
</evidence>
<dbReference type="PANTHER" id="PTHR43685">
    <property type="entry name" value="GLYCOSYLTRANSFERASE"/>
    <property type="match status" value="1"/>
</dbReference>
<accession>A0ABT0HRU0</accession>
<evidence type="ECO:0000259" key="1">
    <source>
        <dbReference type="Pfam" id="PF00535"/>
    </source>
</evidence>
<feature type="domain" description="Glycosyltransferase 2-like" evidence="1">
    <location>
        <begin position="3"/>
        <end position="123"/>
    </location>
</feature>
<name>A0ABT0HRU0_9BACT</name>
<dbReference type="SUPFAM" id="SSF53448">
    <property type="entry name" value="Nucleotide-diphospho-sugar transferases"/>
    <property type="match status" value="1"/>
</dbReference>
<proteinExistence type="predicted"/>
<dbReference type="PANTHER" id="PTHR43685:SF2">
    <property type="entry name" value="GLYCOSYLTRANSFERASE 2-LIKE DOMAIN-CONTAINING PROTEIN"/>
    <property type="match status" value="1"/>
</dbReference>
<keyword evidence="3" id="KW-1185">Reference proteome</keyword>
<comment type="caution">
    <text evidence="2">The sequence shown here is derived from an EMBL/GenBank/DDBJ whole genome shotgun (WGS) entry which is preliminary data.</text>
</comment>
<gene>
    <name evidence="2" type="ORF">M0L20_23705</name>
</gene>
<reference evidence="2 3" key="1">
    <citation type="submission" date="2022-04" db="EMBL/GenBank/DDBJ databases">
        <title>Spirosoma sp. strain RP8 genome sequencing and assembly.</title>
        <authorList>
            <person name="Jung Y."/>
        </authorList>
    </citation>
    <scope>NUCLEOTIDE SEQUENCE [LARGE SCALE GENOMIC DNA]</scope>
    <source>
        <strain evidence="2 3">RP8</strain>
    </source>
</reference>
<protein>
    <submittedName>
        <fullName evidence="2">Glycosyltransferase family 2 protein</fullName>
    </submittedName>
</protein>
<dbReference type="RefSeq" id="WP_248479517.1">
    <property type="nucleotide sequence ID" value="NZ_JALPRF010000005.1"/>
</dbReference>
<dbReference type="Gene3D" id="3.90.550.10">
    <property type="entry name" value="Spore Coat Polysaccharide Biosynthesis Protein SpsA, Chain A"/>
    <property type="match status" value="1"/>
</dbReference>
<dbReference type="Proteomes" id="UP001202180">
    <property type="component" value="Unassembled WGS sequence"/>
</dbReference>
<dbReference type="EMBL" id="JALPRF010000005">
    <property type="protein sequence ID" value="MCK8494896.1"/>
    <property type="molecule type" value="Genomic_DNA"/>
</dbReference>
<dbReference type="CDD" id="cd00761">
    <property type="entry name" value="Glyco_tranf_GTA_type"/>
    <property type="match status" value="1"/>
</dbReference>
<dbReference type="InterPro" id="IPR029044">
    <property type="entry name" value="Nucleotide-diphossugar_trans"/>
</dbReference>
<dbReference type="InterPro" id="IPR050834">
    <property type="entry name" value="Glycosyltransf_2"/>
</dbReference>
<sequence length="323" mass="37359">MFSVVIPLYNKADYIEKAVVSVLQQTYSTFELIIINDGSTDDSWQRVARYNDARIQLIDQPNAGVSVTRNRGVLVASFEYVAFLDADDWWEPTFLEQMAQLIQKYNEAILFGCNYYYVKHGRCKVEPKGLTETFRDGYIDYISTYSSQFCVLLNCSFVVVQKQAFLVVGGFKPNLRFSEDFDLWIRLALVGKVAYLNTPLAYSNQDVIAQSRAIGGYKLYHPDAHFIFNADYLKAAEQQSVALKRLLDGLRVRTLLPYYLANKYKSEVQAILAKVDFPQQPVYYRWTYQTPRLLLQLYFRLMKIGARSKQKLVRLGRRIPTTP</sequence>
<evidence type="ECO:0000313" key="3">
    <source>
        <dbReference type="Proteomes" id="UP001202180"/>
    </source>
</evidence>
<organism evidence="2 3">
    <name type="scientific">Spirosoma liriopis</name>
    <dbReference type="NCBI Taxonomy" id="2937440"/>
    <lineage>
        <taxon>Bacteria</taxon>
        <taxon>Pseudomonadati</taxon>
        <taxon>Bacteroidota</taxon>
        <taxon>Cytophagia</taxon>
        <taxon>Cytophagales</taxon>
        <taxon>Cytophagaceae</taxon>
        <taxon>Spirosoma</taxon>
    </lineage>
</organism>